<dbReference type="PANTHER" id="PTHR34512">
    <property type="entry name" value="CELL SURFACE PROTEIN"/>
    <property type="match status" value="1"/>
</dbReference>
<dbReference type="SUPFAM" id="SSF50998">
    <property type="entry name" value="Quinoprotein alcohol dehydrogenase-like"/>
    <property type="match status" value="2"/>
</dbReference>
<feature type="domain" description="SLH" evidence="1">
    <location>
        <begin position="512"/>
        <end position="572"/>
    </location>
</feature>
<dbReference type="InterPro" id="IPR002372">
    <property type="entry name" value="PQQ_rpt_dom"/>
</dbReference>
<comment type="caution">
    <text evidence="2">The sequence shown here is derived from an EMBL/GenBank/DDBJ whole genome shotgun (WGS) entry which is preliminary data.</text>
</comment>
<dbReference type="SMART" id="SM00635">
    <property type="entry name" value="BID_2"/>
    <property type="match status" value="1"/>
</dbReference>
<keyword evidence="3" id="KW-1185">Reference proteome</keyword>
<dbReference type="InterPro" id="IPR008964">
    <property type="entry name" value="Invasin/intimin_cell_adhesion"/>
</dbReference>
<dbReference type="Gene3D" id="2.60.40.1080">
    <property type="match status" value="1"/>
</dbReference>
<dbReference type="Gene3D" id="2.130.10.10">
    <property type="entry name" value="YVTN repeat-like/Quinoprotein amine dehydrogenase"/>
    <property type="match status" value="1"/>
</dbReference>
<dbReference type="InterPro" id="IPR018391">
    <property type="entry name" value="PQQ_b-propeller_rpt"/>
</dbReference>
<dbReference type="PROSITE" id="PS51272">
    <property type="entry name" value="SLH"/>
    <property type="match status" value="3"/>
</dbReference>
<dbReference type="Gene3D" id="2.40.128.630">
    <property type="match status" value="2"/>
</dbReference>
<reference evidence="2 3" key="1">
    <citation type="submission" date="2022-08" db="EMBL/GenBank/DDBJ databases">
        <title>Paenibacillus endoradicis sp. nov., Paenibacillus radicibacter sp. nov and Paenibacillus pararadicis sp. nov., three cold-adapted plant growth-promoting bacteria isolated from root of Larix gmelinii in Great Khingan.</title>
        <authorList>
            <person name="Xue H."/>
        </authorList>
    </citation>
    <scope>NUCLEOTIDE SEQUENCE [LARGE SCALE GENOMIC DNA]</scope>
    <source>
        <strain evidence="2 3">N5-1-1-5</strain>
    </source>
</reference>
<dbReference type="InterPro" id="IPR015943">
    <property type="entry name" value="WD40/YVTN_repeat-like_dom_sf"/>
</dbReference>
<evidence type="ECO:0000313" key="2">
    <source>
        <dbReference type="EMBL" id="MCR8636566.1"/>
    </source>
</evidence>
<evidence type="ECO:0000259" key="1">
    <source>
        <dbReference type="PROSITE" id="PS51272"/>
    </source>
</evidence>
<feature type="domain" description="SLH" evidence="1">
    <location>
        <begin position="639"/>
        <end position="695"/>
    </location>
</feature>
<dbReference type="Pfam" id="PF13360">
    <property type="entry name" value="PQQ_2"/>
    <property type="match status" value="1"/>
</dbReference>
<feature type="domain" description="SLH" evidence="1">
    <location>
        <begin position="573"/>
        <end position="636"/>
    </location>
</feature>
<name>A0ABT1YTQ1_9BACL</name>
<dbReference type="Proteomes" id="UP001300012">
    <property type="component" value="Unassembled WGS sequence"/>
</dbReference>
<dbReference type="Pfam" id="PF00395">
    <property type="entry name" value="SLH"/>
    <property type="match status" value="3"/>
</dbReference>
<evidence type="ECO:0000313" key="3">
    <source>
        <dbReference type="Proteomes" id="UP001300012"/>
    </source>
</evidence>
<dbReference type="SUPFAM" id="SSF49373">
    <property type="entry name" value="Invasin/intimin cell-adhesion fragments"/>
    <property type="match status" value="1"/>
</dbReference>
<dbReference type="SMART" id="SM00564">
    <property type="entry name" value="PQQ"/>
    <property type="match status" value="7"/>
</dbReference>
<organism evidence="2 3">
    <name type="scientific">Paenibacillus radicis</name>
    <name type="common">ex Xue et al. 2023</name>
    <dbReference type="NCBI Taxonomy" id="2972489"/>
    <lineage>
        <taxon>Bacteria</taxon>
        <taxon>Bacillati</taxon>
        <taxon>Bacillota</taxon>
        <taxon>Bacilli</taxon>
        <taxon>Bacillales</taxon>
        <taxon>Paenibacillaceae</taxon>
        <taxon>Paenibacillus</taxon>
    </lineage>
</organism>
<protein>
    <submittedName>
        <fullName evidence="2">PQQ-binding-like beta-propeller repeat protein</fullName>
    </submittedName>
</protein>
<sequence length="695" mass="73867">MIRYVAFFLAAWLAIGVFPAGTAWSESGLQSIKDSIVVPDITRIKDIKDFKDIKDVQDLNKIEDIIKQLSPIQLNPKKGTYRWDKLLDNRDGSHYSYTPPAIGADGTLYIGTEGSSLSAISPDGITKWNFAAGGIVVAQAVGTDGTIYAAAGQKLYGVNPDGSKKWELDMKCQLGGSLTVDTDGSMYTGCLTGKFFAIKPDLSIKWSIDWDVKESPWSPSSAKTVEDGTVYVGSGHNLLAMKPNGMKKWETATGGKIHRAPVVGADGTIYTGSEDKNLYALNPDGTVKWTFATGGEIKSSPAIGKDGTLYVASNDKNLYAIHPNGTKKWVFTTKVEHPGINTVIFAPVIGVDGSVYIVTLEGVVYAVNANGSGRWSYNTDYLIGTDPAIGPDGTVYVKTYSEVLYALGTVPVSSVTLNKRELALEIGQKQALTAAVIPNGAANKRVSWESSDPLKAEVDNEGNVTGKSVGAAVITVKTQDGEFVAKCNVTVTGSIAVPTPEPNPVTAPQQGAGQDPFSDINGNWANAAIREAVKRDIAHGYPDGTFLPEGNITRAEFTVMLMNSMNPGKEEAELWFHDTDSIGQWAVQSVSSAVKAGIISGYPDNTFRPGANITHAEMAAMVVKASGLPVEASPVSGYEDYSSIPEWAKGAASTAEKVGIIIVGGLNARKFAPDVFATRAEAASAIVSLQNVMKK</sequence>
<dbReference type="InterPro" id="IPR003343">
    <property type="entry name" value="Big_2"/>
</dbReference>
<dbReference type="InterPro" id="IPR001119">
    <property type="entry name" value="SLH_dom"/>
</dbReference>
<gene>
    <name evidence="2" type="ORF">NV381_35875</name>
</gene>
<dbReference type="PANTHER" id="PTHR34512:SF30">
    <property type="entry name" value="OUTER MEMBRANE PROTEIN ASSEMBLY FACTOR BAMB"/>
    <property type="match status" value="1"/>
</dbReference>
<dbReference type="EMBL" id="JANQBD010000047">
    <property type="protein sequence ID" value="MCR8636566.1"/>
    <property type="molecule type" value="Genomic_DNA"/>
</dbReference>
<dbReference type="Pfam" id="PF02368">
    <property type="entry name" value="Big_2"/>
    <property type="match status" value="1"/>
</dbReference>
<dbReference type="RefSeq" id="WP_258218064.1">
    <property type="nucleotide sequence ID" value="NZ_JANQBD010000047.1"/>
</dbReference>
<accession>A0ABT1YTQ1</accession>
<proteinExistence type="predicted"/>
<dbReference type="InterPro" id="IPR011047">
    <property type="entry name" value="Quinoprotein_ADH-like_sf"/>
</dbReference>